<dbReference type="Proteomes" id="UP000028602">
    <property type="component" value="Unassembled WGS sequence"/>
</dbReference>
<organism evidence="1 2">
    <name type="scientific">Tatumella ptyseos ATCC 33301</name>
    <dbReference type="NCBI Taxonomy" id="1005995"/>
    <lineage>
        <taxon>Bacteria</taxon>
        <taxon>Pseudomonadati</taxon>
        <taxon>Pseudomonadota</taxon>
        <taxon>Gammaproteobacteria</taxon>
        <taxon>Enterobacterales</taxon>
        <taxon>Erwiniaceae</taxon>
        <taxon>Tatumella</taxon>
    </lineage>
</organism>
<dbReference type="InterPro" id="IPR038134">
    <property type="entry name" value="YihD_sf"/>
</dbReference>
<dbReference type="eggNOG" id="COG3084">
    <property type="taxonomic scope" value="Bacteria"/>
</dbReference>
<dbReference type="Gene3D" id="1.10.1580.20">
    <property type="entry name" value="Protein of unknown function DUF1040"/>
    <property type="match status" value="1"/>
</dbReference>
<comment type="caution">
    <text evidence="1">The sequence shown here is derived from an EMBL/GenBank/DDBJ whole genome shotgun (WGS) entry which is preliminary data.</text>
</comment>
<reference evidence="1 2" key="1">
    <citation type="submission" date="2014-05" db="EMBL/GenBank/DDBJ databases">
        <title>ATOL: Assembling a taxonomically balanced genome-scale reconstruction of the evolutionary history of the Enterobacteriaceae.</title>
        <authorList>
            <person name="Plunkett G.III."/>
            <person name="Neeno-Eckwall E.C."/>
            <person name="Glasner J.D."/>
            <person name="Perna N.T."/>
        </authorList>
    </citation>
    <scope>NUCLEOTIDE SEQUENCE [LARGE SCALE GENOMIC DNA]</scope>
    <source>
        <strain evidence="1 2">ATCC 33301</strain>
    </source>
</reference>
<dbReference type="InterPro" id="IPR009383">
    <property type="entry name" value="DUF1040"/>
</dbReference>
<sequence>MKDKRLTEVLELLLPAWREVPDLNLLQFLQQLAGESGYRGDLSSLPDDVLIYHLKLRQTAKTEAIPGLKKDYEEDFKTALLKARGVIKD</sequence>
<dbReference type="AlphaFoldDB" id="A0A085JN29"/>
<keyword evidence="2" id="KW-1185">Reference proteome</keyword>
<dbReference type="RefSeq" id="WP_025902446.1">
    <property type="nucleotide sequence ID" value="NZ_ATMJ01000077.1"/>
</dbReference>
<dbReference type="Pfam" id="PF06288">
    <property type="entry name" value="DUF1040"/>
    <property type="match status" value="1"/>
</dbReference>
<gene>
    <name evidence="1" type="primary">yihD</name>
    <name evidence="1" type="ORF">GTPT_0587</name>
</gene>
<evidence type="ECO:0000313" key="1">
    <source>
        <dbReference type="EMBL" id="KFD21875.1"/>
    </source>
</evidence>
<protein>
    <submittedName>
        <fullName evidence="1">YihD family protein</fullName>
    </submittedName>
</protein>
<name>A0A085JN29_9GAMM</name>
<proteinExistence type="predicted"/>
<dbReference type="OrthoDB" id="6197074at2"/>
<dbReference type="EMBL" id="JMPR01000011">
    <property type="protein sequence ID" value="KFD21875.1"/>
    <property type="molecule type" value="Genomic_DNA"/>
</dbReference>
<evidence type="ECO:0000313" key="2">
    <source>
        <dbReference type="Proteomes" id="UP000028602"/>
    </source>
</evidence>
<accession>A0A085JN29</accession>